<feature type="compositionally biased region" description="Basic and acidic residues" evidence="1">
    <location>
        <begin position="197"/>
        <end position="215"/>
    </location>
</feature>
<dbReference type="PANTHER" id="PTHR33889">
    <property type="entry name" value="OS04G0681850 PROTEIN"/>
    <property type="match status" value="1"/>
</dbReference>
<accession>A0A4U6W6T4</accession>
<dbReference type="Pfam" id="PF24964">
    <property type="entry name" value="DUF7769"/>
    <property type="match status" value="1"/>
</dbReference>
<sequence>MPGLGIDLNLHPPESGQIYPIDWDDVAEFDGPAHELDYDMVWDDGIKGSNDKKRKFYHDDLKTTIYLDLLSKTDLPILCRGVLKSVSEKFDVPLRVVQSIWKNGQDGGIQGIVNKYSKNRGRKRVEINLEAIKNIPLKQHSTFQDLANALGVKKCTLYKRFKEGYFRRHTNDLKFSLTDEKQKSSGDPVTKPMTSVTKDRLPDKRQEVGRVREAAEEAGETAGEQGEAVVERFLHQGGQAEVPGCEP</sequence>
<name>A0A4U6W6T4_SETVI</name>
<dbReference type="EMBL" id="CM016553">
    <property type="protein sequence ID" value="TKW33207.1"/>
    <property type="molecule type" value="Genomic_DNA"/>
</dbReference>
<protein>
    <recommendedName>
        <fullName evidence="2">DUF7769 domain-containing protein</fullName>
    </recommendedName>
</protein>
<dbReference type="InterPro" id="IPR056671">
    <property type="entry name" value="DUF7769"/>
</dbReference>
<dbReference type="Proteomes" id="UP000298652">
    <property type="component" value="Chromosome 2"/>
</dbReference>
<dbReference type="Gramene" id="TKW33207">
    <property type="protein sequence ID" value="TKW33207"/>
    <property type="gene ID" value="SEVIR_2G217600v2"/>
</dbReference>
<keyword evidence="4" id="KW-1185">Reference proteome</keyword>
<feature type="region of interest" description="Disordered" evidence="1">
    <location>
        <begin position="177"/>
        <end position="227"/>
    </location>
</feature>
<evidence type="ECO:0000313" key="3">
    <source>
        <dbReference type="EMBL" id="TKW33207.1"/>
    </source>
</evidence>
<reference evidence="3" key="1">
    <citation type="submission" date="2019-03" db="EMBL/GenBank/DDBJ databases">
        <title>WGS assembly of Setaria viridis.</title>
        <authorList>
            <person name="Huang P."/>
            <person name="Jenkins J."/>
            <person name="Grimwood J."/>
            <person name="Barry K."/>
            <person name="Healey A."/>
            <person name="Mamidi S."/>
            <person name="Sreedasyam A."/>
            <person name="Shu S."/>
            <person name="Feldman M."/>
            <person name="Wu J."/>
            <person name="Yu Y."/>
            <person name="Chen C."/>
            <person name="Johnson J."/>
            <person name="Rokhsar D."/>
            <person name="Baxter I."/>
            <person name="Schmutz J."/>
            <person name="Brutnell T."/>
            <person name="Kellogg E."/>
        </authorList>
    </citation>
    <scope>NUCLEOTIDE SEQUENCE [LARGE SCALE GENOMIC DNA]</scope>
</reference>
<gene>
    <name evidence="3" type="ORF">SEVIR_2G217600v2</name>
</gene>
<evidence type="ECO:0000259" key="2">
    <source>
        <dbReference type="Pfam" id="PF24964"/>
    </source>
</evidence>
<feature type="domain" description="DUF7769" evidence="2">
    <location>
        <begin position="61"/>
        <end position="105"/>
    </location>
</feature>
<dbReference type="PANTHER" id="PTHR33889:SF7">
    <property type="entry name" value="OS04G0681850 PROTEIN"/>
    <property type="match status" value="1"/>
</dbReference>
<proteinExistence type="predicted"/>
<evidence type="ECO:0000313" key="4">
    <source>
        <dbReference type="Proteomes" id="UP000298652"/>
    </source>
</evidence>
<dbReference type="AlphaFoldDB" id="A0A4U6W6T4"/>
<evidence type="ECO:0000256" key="1">
    <source>
        <dbReference type="SAM" id="MobiDB-lite"/>
    </source>
</evidence>
<organism evidence="3 4">
    <name type="scientific">Setaria viridis</name>
    <name type="common">Green bristlegrass</name>
    <name type="synonym">Setaria italica subsp. viridis</name>
    <dbReference type="NCBI Taxonomy" id="4556"/>
    <lineage>
        <taxon>Eukaryota</taxon>
        <taxon>Viridiplantae</taxon>
        <taxon>Streptophyta</taxon>
        <taxon>Embryophyta</taxon>
        <taxon>Tracheophyta</taxon>
        <taxon>Spermatophyta</taxon>
        <taxon>Magnoliopsida</taxon>
        <taxon>Liliopsida</taxon>
        <taxon>Poales</taxon>
        <taxon>Poaceae</taxon>
        <taxon>PACMAD clade</taxon>
        <taxon>Panicoideae</taxon>
        <taxon>Panicodae</taxon>
        <taxon>Paniceae</taxon>
        <taxon>Cenchrinae</taxon>
        <taxon>Setaria</taxon>
    </lineage>
</organism>